<protein>
    <submittedName>
        <fullName evidence="5">Putative YigZ family protein</fullName>
    </submittedName>
</protein>
<gene>
    <name evidence="4" type="ORF">AVL63_05425</name>
    <name evidence="5" type="ORF">HNR24_000635</name>
</gene>
<dbReference type="OrthoDB" id="9813771at2"/>
<dbReference type="InterPro" id="IPR036956">
    <property type="entry name" value="Impact_N_sf"/>
</dbReference>
<name>A0A0W8IDD1_9MICC</name>
<dbReference type="InterPro" id="IPR020568">
    <property type="entry name" value="Ribosomal_Su5_D2-typ_SF"/>
</dbReference>
<evidence type="ECO:0000313" key="7">
    <source>
        <dbReference type="Proteomes" id="UP000546252"/>
    </source>
</evidence>
<dbReference type="EMBL" id="LQBM01000004">
    <property type="protein sequence ID" value="KUG57948.1"/>
    <property type="molecule type" value="Genomic_DNA"/>
</dbReference>
<dbReference type="RefSeq" id="WP_058889181.1">
    <property type="nucleotide sequence ID" value="NZ_BAAAKT010000002.1"/>
</dbReference>
<feature type="domain" description="Impact N-terminal" evidence="3">
    <location>
        <begin position="37"/>
        <end position="149"/>
    </location>
</feature>
<reference evidence="4" key="1">
    <citation type="submission" date="2015-12" db="EMBL/GenBank/DDBJ databases">
        <authorList>
            <person name="Shamseldin A."/>
            <person name="Moawad H."/>
            <person name="Abd El-Rahim W.M."/>
            <person name="Sadowsky M.J."/>
        </authorList>
    </citation>
    <scope>NUCLEOTIDE SEQUENCE [LARGE SCALE GENOMIC DNA]</scope>
    <source>
        <strain evidence="4">CD08_7</strain>
    </source>
</reference>
<dbReference type="SUPFAM" id="SSF54211">
    <property type="entry name" value="Ribosomal protein S5 domain 2-like"/>
    <property type="match status" value="1"/>
</dbReference>
<dbReference type="STRING" id="317018.AVL63_05425"/>
<organism evidence="4 6">
    <name type="scientific">Nesterenkonia jeotgali</name>
    <dbReference type="NCBI Taxonomy" id="317018"/>
    <lineage>
        <taxon>Bacteria</taxon>
        <taxon>Bacillati</taxon>
        <taxon>Actinomycetota</taxon>
        <taxon>Actinomycetes</taxon>
        <taxon>Micrococcales</taxon>
        <taxon>Micrococcaceae</taxon>
        <taxon>Nesterenkonia</taxon>
    </lineage>
</organism>
<comment type="caution">
    <text evidence="4">The sequence shown here is derived from an EMBL/GenBank/DDBJ whole genome shotgun (WGS) entry which is preliminary data.</text>
</comment>
<dbReference type="InterPro" id="IPR001498">
    <property type="entry name" value="Impact_N"/>
</dbReference>
<feature type="region of interest" description="Disordered" evidence="2">
    <location>
        <begin position="1"/>
        <end position="27"/>
    </location>
</feature>
<proteinExistence type="inferred from homology"/>
<dbReference type="GO" id="GO:0006446">
    <property type="term" value="P:regulation of translational initiation"/>
    <property type="evidence" value="ECO:0007669"/>
    <property type="project" value="TreeGrafter"/>
</dbReference>
<dbReference type="PANTHER" id="PTHR16301:SF20">
    <property type="entry name" value="IMPACT FAMILY MEMBER YIGZ"/>
    <property type="match status" value="1"/>
</dbReference>
<dbReference type="Proteomes" id="UP000054023">
    <property type="component" value="Unassembled WGS sequence"/>
</dbReference>
<dbReference type="InterPro" id="IPR023582">
    <property type="entry name" value="Impact"/>
</dbReference>
<evidence type="ECO:0000313" key="5">
    <source>
        <dbReference type="EMBL" id="MBA8920702.1"/>
    </source>
</evidence>
<evidence type="ECO:0000313" key="4">
    <source>
        <dbReference type="EMBL" id="KUG57948.1"/>
    </source>
</evidence>
<evidence type="ECO:0000313" key="6">
    <source>
        <dbReference type="Proteomes" id="UP000054023"/>
    </source>
</evidence>
<sequence>MSTFTPGPDAGSSGSEHARPYSVLSPTAEITHEVERRRSRFRAHLIRSESEAAAQAWVEELRRAYPDARHHCSAWVLGPERRIQRAHDDGEPSGTAGAPILAALMKSEMPGGAADLSDVTAVVLRWFGGTLLGPGGLVSAYSDAVTGALRGAQEQGQLRVRAPMRGFEVSAPISEAGRWEHELRAAGVLVTATDYTDDGAHAHIRLSVPDAQTQVADLHRRIAALSAGAVAPEPSTQHWVDRPR</sequence>
<dbReference type="Proteomes" id="UP000546252">
    <property type="component" value="Unassembled WGS sequence"/>
</dbReference>
<dbReference type="PANTHER" id="PTHR16301">
    <property type="entry name" value="IMPACT-RELATED"/>
    <property type="match status" value="1"/>
</dbReference>
<dbReference type="AlphaFoldDB" id="A0A0W8IDD1"/>
<keyword evidence="6" id="KW-1185">Reference proteome</keyword>
<comment type="similarity">
    <text evidence="1">Belongs to the IMPACT family.</text>
</comment>
<dbReference type="GO" id="GO:0005737">
    <property type="term" value="C:cytoplasm"/>
    <property type="evidence" value="ECO:0007669"/>
    <property type="project" value="TreeGrafter"/>
</dbReference>
<dbReference type="EMBL" id="JACJIH010000001">
    <property type="protein sequence ID" value="MBA8920702.1"/>
    <property type="molecule type" value="Genomic_DNA"/>
</dbReference>
<reference evidence="5 7" key="3">
    <citation type="submission" date="2020-08" db="EMBL/GenBank/DDBJ databases">
        <title>Sequencing the genomes of 1000 actinobacteria strains.</title>
        <authorList>
            <person name="Klenk H.-P."/>
        </authorList>
    </citation>
    <scope>NUCLEOTIDE SEQUENCE [LARGE SCALE GENOMIC DNA]</scope>
    <source>
        <strain evidence="5 7">DSM 19081</strain>
    </source>
</reference>
<reference evidence="6" key="2">
    <citation type="submission" date="2015-12" db="EMBL/GenBank/DDBJ databases">
        <authorList>
            <person name="Nair G.R."/>
            <person name="Kaur G."/>
            <person name="Mayilraj S."/>
        </authorList>
    </citation>
    <scope>NUCLEOTIDE SEQUENCE [LARGE SCALE GENOMIC DNA]</scope>
    <source>
        <strain evidence="6">CD08_7</strain>
    </source>
</reference>
<accession>A0A0W8IDD1</accession>
<evidence type="ECO:0000259" key="3">
    <source>
        <dbReference type="Pfam" id="PF01205"/>
    </source>
</evidence>
<dbReference type="Pfam" id="PF01205">
    <property type="entry name" value="Impact_N"/>
    <property type="match status" value="1"/>
</dbReference>
<evidence type="ECO:0000256" key="1">
    <source>
        <dbReference type="ARBA" id="ARBA00007665"/>
    </source>
</evidence>
<dbReference type="Gene3D" id="3.30.230.30">
    <property type="entry name" value="Impact, N-terminal domain"/>
    <property type="match status" value="1"/>
</dbReference>
<evidence type="ECO:0000256" key="2">
    <source>
        <dbReference type="SAM" id="MobiDB-lite"/>
    </source>
</evidence>